<evidence type="ECO:0000256" key="6">
    <source>
        <dbReference type="ARBA" id="ARBA00022840"/>
    </source>
</evidence>
<evidence type="ECO:0000256" key="2">
    <source>
        <dbReference type="ARBA" id="ARBA00022629"/>
    </source>
</evidence>
<sequence>MSMKQYVAAMDIGTSGCKSIIVDDEGQVVSSVIEEYPLYSPKSGWNEQDPMDWWVGAYTSLHKAIDKSGIDAGNIKSLSFSGQMHGLVAMDKDGNVIRRAFLWNDQRCAKQCQDLLQDLGGFEELRRFTNNNMLPGYQGGKILWLREVEPENYQKMKKAILPKDYLRYQLTGEYCTDASDASGTGFFDVEKREHSWELLDRLNIPRDLFPPVVESSEVTGVVTKEAAELTGLKPGTPVVGGGGDSVIQTTGMGLIREGILGLTLGTGGIVAMGMSQYIENHDQTLQFFCNNQKDLYHVMGVMLACGGSYQWYRNTFCKGEMAEAKAQGLDPYDILNQGAEASSPGSRGLIYLPYLSGERAPYTDPNLRGCFIGMTQSHCKGDITRSVMEGIGYGMKQIGEAILQLKPVPLDRIIVSGGGSRSNLWRQILSDIFQLPVYTVSGAKEGGAYGACLVGGVGAGIWKDLDDACSTMKVMTENLPNPDNKAVYEEMYHIYSDMVPTLKNQFDRLSVI</sequence>
<dbReference type="InterPro" id="IPR018483">
    <property type="entry name" value="Carb_kinase_FGGY_CS"/>
</dbReference>
<gene>
    <name evidence="8 10 13" type="primary">xylB</name>
    <name evidence="13" type="ORF">FYJ37_04595</name>
</gene>
<comment type="caution">
    <text evidence="13">The sequence shown here is derived from an EMBL/GenBank/DDBJ whole genome shotgun (WGS) entry which is preliminary data.</text>
</comment>
<dbReference type="GO" id="GO:0005524">
    <property type="term" value="F:ATP binding"/>
    <property type="evidence" value="ECO:0007669"/>
    <property type="project" value="UniProtKB-UniRule"/>
</dbReference>
<dbReference type="HAMAP" id="MF_02220">
    <property type="entry name" value="XylB"/>
    <property type="match status" value="1"/>
</dbReference>
<name>A0A844F757_CLOSV</name>
<dbReference type="Gene3D" id="3.30.420.40">
    <property type="match status" value="2"/>
</dbReference>
<reference evidence="13 14" key="1">
    <citation type="submission" date="2019-08" db="EMBL/GenBank/DDBJ databases">
        <title>In-depth cultivation of the pig gut microbiome towards novel bacterial diversity and tailored functional studies.</title>
        <authorList>
            <person name="Wylensek D."/>
            <person name="Hitch T.C.A."/>
            <person name="Clavel T."/>
        </authorList>
    </citation>
    <scope>NUCLEOTIDE SEQUENCE [LARGE SCALE GENOMIC DNA]</scope>
    <source>
        <strain evidence="13 14">BL-389-WT-3D</strain>
    </source>
</reference>
<dbReference type="PROSITE" id="PS00445">
    <property type="entry name" value="FGGY_KINASES_2"/>
    <property type="match status" value="1"/>
</dbReference>
<dbReference type="PANTHER" id="PTHR43095">
    <property type="entry name" value="SUGAR KINASE"/>
    <property type="match status" value="1"/>
</dbReference>
<feature type="domain" description="Carbohydrate kinase FGGY C-terminal" evidence="12">
    <location>
        <begin position="262"/>
        <end position="458"/>
    </location>
</feature>
<dbReference type="NCBIfam" id="TIGR01312">
    <property type="entry name" value="XylB"/>
    <property type="match status" value="1"/>
</dbReference>
<dbReference type="GO" id="GO:0004856">
    <property type="term" value="F:D-xylulokinase activity"/>
    <property type="evidence" value="ECO:0007669"/>
    <property type="project" value="UniProtKB-UniRule"/>
</dbReference>
<dbReference type="AlphaFoldDB" id="A0A844F757"/>
<dbReference type="GO" id="GO:0005998">
    <property type="term" value="P:xylulose catabolic process"/>
    <property type="evidence" value="ECO:0007669"/>
    <property type="project" value="UniProtKB-UniRule"/>
</dbReference>
<evidence type="ECO:0000259" key="12">
    <source>
        <dbReference type="Pfam" id="PF02782"/>
    </source>
</evidence>
<feature type="site" description="Important for activity" evidence="8">
    <location>
        <position position="11"/>
    </location>
</feature>
<dbReference type="InterPro" id="IPR018485">
    <property type="entry name" value="FGGY_C"/>
</dbReference>
<dbReference type="Proteomes" id="UP000462363">
    <property type="component" value="Unassembled WGS sequence"/>
</dbReference>
<keyword evidence="6 8" id="KW-0067">ATP-binding</keyword>
<protein>
    <recommendedName>
        <fullName evidence="8 10">Xylulose kinase</fullName>
        <shortName evidence="8 10">Xylulokinase</shortName>
        <ecNumber evidence="8 10">2.7.1.17</ecNumber>
    </recommendedName>
</protein>
<evidence type="ECO:0000313" key="14">
    <source>
        <dbReference type="Proteomes" id="UP000462363"/>
    </source>
</evidence>
<keyword evidence="2 8" id="KW-0859">Xylose metabolism</keyword>
<proteinExistence type="inferred from homology"/>
<evidence type="ECO:0000256" key="10">
    <source>
        <dbReference type="RuleBase" id="RU364073"/>
    </source>
</evidence>
<keyword evidence="4 8" id="KW-0547">Nucleotide-binding</keyword>
<dbReference type="InterPro" id="IPR006000">
    <property type="entry name" value="Xylulokinase"/>
</dbReference>
<evidence type="ECO:0000256" key="4">
    <source>
        <dbReference type="ARBA" id="ARBA00022741"/>
    </source>
</evidence>
<dbReference type="InterPro" id="IPR018484">
    <property type="entry name" value="FGGY_N"/>
</dbReference>
<dbReference type="Pfam" id="PF00370">
    <property type="entry name" value="FGGY_N"/>
    <property type="match status" value="1"/>
</dbReference>
<dbReference type="CDD" id="cd07808">
    <property type="entry name" value="ASKHA_NBD_FGGY_EcXK-like"/>
    <property type="match status" value="1"/>
</dbReference>
<evidence type="ECO:0000256" key="7">
    <source>
        <dbReference type="ARBA" id="ARBA00023277"/>
    </source>
</evidence>
<dbReference type="InterPro" id="IPR043129">
    <property type="entry name" value="ATPase_NBD"/>
</dbReference>
<accession>A0A844F757</accession>
<dbReference type="PIRSF" id="PIRSF000538">
    <property type="entry name" value="GlpK"/>
    <property type="match status" value="1"/>
</dbReference>
<evidence type="ECO:0000256" key="9">
    <source>
        <dbReference type="RuleBase" id="RU003733"/>
    </source>
</evidence>
<feature type="binding site" evidence="8">
    <location>
        <begin position="84"/>
        <end position="85"/>
    </location>
    <ligand>
        <name>substrate</name>
    </ligand>
</feature>
<evidence type="ECO:0000256" key="5">
    <source>
        <dbReference type="ARBA" id="ARBA00022777"/>
    </source>
</evidence>
<keyword evidence="3 8" id="KW-0808">Transferase</keyword>
<feature type="active site" description="Proton acceptor" evidence="8">
    <location>
        <position position="244"/>
    </location>
</feature>
<comment type="catalytic activity">
    <reaction evidence="8 10">
        <text>D-xylulose + ATP = D-xylulose 5-phosphate + ADP + H(+)</text>
        <dbReference type="Rhea" id="RHEA:10964"/>
        <dbReference type="ChEBI" id="CHEBI:15378"/>
        <dbReference type="ChEBI" id="CHEBI:17140"/>
        <dbReference type="ChEBI" id="CHEBI:30616"/>
        <dbReference type="ChEBI" id="CHEBI:57737"/>
        <dbReference type="ChEBI" id="CHEBI:456216"/>
        <dbReference type="EC" id="2.7.1.17"/>
    </reaction>
</comment>
<dbReference type="EC" id="2.7.1.17" evidence="8 10"/>
<dbReference type="PANTHER" id="PTHR43095:SF5">
    <property type="entry name" value="XYLULOSE KINASE"/>
    <property type="match status" value="1"/>
</dbReference>
<dbReference type="SUPFAM" id="SSF53067">
    <property type="entry name" value="Actin-like ATPase domain"/>
    <property type="match status" value="2"/>
</dbReference>
<dbReference type="InterPro" id="IPR050406">
    <property type="entry name" value="FGGY_Carb_Kinase"/>
</dbReference>
<comment type="similarity">
    <text evidence="1 8 9">Belongs to the FGGY kinase family.</text>
</comment>
<dbReference type="InterPro" id="IPR000577">
    <property type="entry name" value="Carb_kinase_FGGY"/>
</dbReference>
<keyword evidence="5 8" id="KW-0418">Kinase</keyword>
<feature type="domain" description="Carbohydrate kinase FGGY N-terminal" evidence="11">
    <location>
        <begin position="6"/>
        <end position="248"/>
    </location>
</feature>
<comment type="function">
    <text evidence="8">Catalyzes the phosphorylation of D-xylulose to D-xylulose 5-phosphate.</text>
</comment>
<dbReference type="GO" id="GO:0042732">
    <property type="term" value="P:D-xylose metabolic process"/>
    <property type="evidence" value="ECO:0007669"/>
    <property type="project" value="UniProtKB-KW"/>
</dbReference>
<evidence type="ECO:0000256" key="8">
    <source>
        <dbReference type="HAMAP-Rule" id="MF_02220"/>
    </source>
</evidence>
<evidence type="ECO:0000313" key="13">
    <source>
        <dbReference type="EMBL" id="MSS39650.1"/>
    </source>
</evidence>
<dbReference type="Pfam" id="PF02782">
    <property type="entry name" value="FGGY_C"/>
    <property type="match status" value="1"/>
</dbReference>
<dbReference type="EMBL" id="VUMB01000007">
    <property type="protein sequence ID" value="MSS39650.1"/>
    <property type="molecule type" value="Genomic_DNA"/>
</dbReference>
<evidence type="ECO:0000256" key="3">
    <source>
        <dbReference type="ARBA" id="ARBA00022679"/>
    </source>
</evidence>
<evidence type="ECO:0000259" key="11">
    <source>
        <dbReference type="Pfam" id="PF00370"/>
    </source>
</evidence>
<organism evidence="13 14">
    <name type="scientific">Clostridium scindens (strain JCM 10418 / VPI 12708)</name>
    <dbReference type="NCBI Taxonomy" id="29347"/>
    <lineage>
        <taxon>Bacteria</taxon>
        <taxon>Bacillati</taxon>
        <taxon>Bacillota</taxon>
        <taxon>Clostridia</taxon>
        <taxon>Lachnospirales</taxon>
        <taxon>Lachnospiraceae</taxon>
    </lineage>
</organism>
<evidence type="ECO:0000256" key="1">
    <source>
        <dbReference type="ARBA" id="ARBA00009156"/>
    </source>
</evidence>
<keyword evidence="7 8" id="KW-0119">Carbohydrate metabolism</keyword>